<reference evidence="3" key="1">
    <citation type="submission" date="2016-03" db="EMBL/GenBank/DDBJ databases">
        <title>Mechanisms controlling the formation of the plant cell surface in tip-growing cells are functionally conserved among land plants.</title>
        <authorList>
            <person name="Honkanen S."/>
            <person name="Jones V.A."/>
            <person name="Morieri G."/>
            <person name="Champion C."/>
            <person name="Hetherington A.J."/>
            <person name="Kelly S."/>
            <person name="Saint-Marcoux D."/>
            <person name="Proust H."/>
            <person name="Prescott H."/>
            <person name="Dolan L."/>
        </authorList>
    </citation>
    <scope>NUCLEOTIDE SEQUENCE [LARGE SCALE GENOMIC DNA]</scope>
    <source>
        <tissue evidence="3">Whole gametophyte</tissue>
    </source>
</reference>
<accession>A0A176WKA1</accession>
<dbReference type="GO" id="GO:0015074">
    <property type="term" value="P:DNA integration"/>
    <property type="evidence" value="ECO:0007669"/>
    <property type="project" value="InterPro"/>
</dbReference>
<dbReference type="SUPFAM" id="SSF53098">
    <property type="entry name" value="Ribonuclease H-like"/>
    <property type="match status" value="1"/>
</dbReference>
<dbReference type="PANTHER" id="PTHR42648:SF28">
    <property type="entry name" value="TRANSPOSON-ENCODED PROTEIN WITH RIBONUCLEASE H-LIKE AND RETROVIRUS ZINC FINGER-LIKE DOMAINS"/>
    <property type="match status" value="1"/>
</dbReference>
<keyword evidence="4" id="KW-1185">Reference proteome</keyword>
<evidence type="ECO:0000259" key="2">
    <source>
        <dbReference type="PROSITE" id="PS50994"/>
    </source>
</evidence>
<dbReference type="Proteomes" id="UP000077202">
    <property type="component" value="Unassembled WGS sequence"/>
</dbReference>
<dbReference type="InterPro" id="IPR039537">
    <property type="entry name" value="Retrotran_Ty1/copia-like"/>
</dbReference>
<dbReference type="InterPro" id="IPR036397">
    <property type="entry name" value="RNaseH_sf"/>
</dbReference>
<proteinExistence type="predicted"/>
<sequence length="456" mass="52410">MGLGKVLKPKLLNVDDEDWNEIQDQAVSIVTVYLKPNVLKQVEELDTVTTMFQALQEKYHMKDLSNRLFTSLKLMSFKIVKGTKIQDHIDAFNDFLVDLLNLGEDLNDEKAALQLLSSLSSSYHTQSRVLLHRDKESITYNEVVIALLTDDIQQKLVYSSTPSPSSTALYVTRGRMEKRSTSISKSQNRSKSREGNKKAMKCWKYGKMGHMKKEVDMRGFHWKAVDEILTVERGSTVIMKAHKRKNLYIMEVSTISGEANATTSLDSKTILEYVYSDVLDPSLVASHSGKEYYVMFIDDYSRYVWIYFLPHKSEVFVTLKKWKAQGETQIGEKVKFLQSDNGGKYGTWFRTEHAVRDEDLLVDDSREALITEDGSPSSYAESQSIPEKLDWDAAMRKEMKSLHDKNTWELVELLNGSRAKDCKWVYTMKYGFIDAVEKIFKVRLVAKGFEHQNCID</sequence>
<dbReference type="Pfam" id="PF14223">
    <property type="entry name" value="Retrotran_gag_2"/>
    <property type="match status" value="1"/>
</dbReference>
<dbReference type="InterPro" id="IPR012337">
    <property type="entry name" value="RNaseH-like_sf"/>
</dbReference>
<dbReference type="EMBL" id="LVLJ01000731">
    <property type="protein sequence ID" value="OAE32785.1"/>
    <property type="molecule type" value="Genomic_DNA"/>
</dbReference>
<protein>
    <recommendedName>
        <fullName evidence="2">Integrase catalytic domain-containing protein</fullName>
    </recommendedName>
</protein>
<dbReference type="PROSITE" id="PS50994">
    <property type="entry name" value="INTEGRASE"/>
    <property type="match status" value="1"/>
</dbReference>
<dbReference type="Gene3D" id="3.30.420.10">
    <property type="entry name" value="Ribonuclease H-like superfamily/Ribonuclease H"/>
    <property type="match status" value="1"/>
</dbReference>
<evidence type="ECO:0000313" key="4">
    <source>
        <dbReference type="Proteomes" id="UP000077202"/>
    </source>
</evidence>
<name>A0A176WKA1_MARPO</name>
<dbReference type="PANTHER" id="PTHR42648">
    <property type="entry name" value="TRANSPOSASE, PUTATIVE-RELATED"/>
    <property type="match status" value="1"/>
</dbReference>
<dbReference type="AlphaFoldDB" id="A0A176WKA1"/>
<evidence type="ECO:0000256" key="1">
    <source>
        <dbReference type="SAM" id="MobiDB-lite"/>
    </source>
</evidence>
<gene>
    <name evidence="3" type="ORF">AXG93_374s1120</name>
</gene>
<dbReference type="InterPro" id="IPR001584">
    <property type="entry name" value="Integrase_cat-core"/>
</dbReference>
<feature type="region of interest" description="Disordered" evidence="1">
    <location>
        <begin position="175"/>
        <end position="198"/>
    </location>
</feature>
<evidence type="ECO:0000313" key="3">
    <source>
        <dbReference type="EMBL" id="OAE32785.1"/>
    </source>
</evidence>
<comment type="caution">
    <text evidence="3">The sequence shown here is derived from an EMBL/GenBank/DDBJ whole genome shotgun (WGS) entry which is preliminary data.</text>
</comment>
<feature type="domain" description="Integrase catalytic" evidence="2">
    <location>
        <begin position="265"/>
        <end position="357"/>
    </location>
</feature>
<dbReference type="GO" id="GO:0003676">
    <property type="term" value="F:nucleic acid binding"/>
    <property type="evidence" value="ECO:0007669"/>
    <property type="project" value="InterPro"/>
</dbReference>
<organism evidence="3 4">
    <name type="scientific">Marchantia polymorpha subsp. ruderalis</name>
    <dbReference type="NCBI Taxonomy" id="1480154"/>
    <lineage>
        <taxon>Eukaryota</taxon>
        <taxon>Viridiplantae</taxon>
        <taxon>Streptophyta</taxon>
        <taxon>Embryophyta</taxon>
        <taxon>Marchantiophyta</taxon>
        <taxon>Marchantiopsida</taxon>
        <taxon>Marchantiidae</taxon>
        <taxon>Marchantiales</taxon>
        <taxon>Marchantiaceae</taxon>
        <taxon>Marchantia</taxon>
    </lineage>
</organism>